<protein>
    <submittedName>
        <fullName evidence="2">Uncharacterized protein</fullName>
    </submittedName>
</protein>
<dbReference type="AlphaFoldDB" id="A0A9D9MZY5"/>
<reference evidence="2" key="2">
    <citation type="journal article" date="2021" name="PeerJ">
        <title>Extensive microbial diversity within the chicken gut microbiome revealed by metagenomics and culture.</title>
        <authorList>
            <person name="Gilroy R."/>
            <person name="Ravi A."/>
            <person name="Getino M."/>
            <person name="Pursley I."/>
            <person name="Horton D.L."/>
            <person name="Alikhan N.F."/>
            <person name="Baker D."/>
            <person name="Gharbi K."/>
            <person name="Hall N."/>
            <person name="Watson M."/>
            <person name="Adriaenssens E.M."/>
            <person name="Foster-Nyarko E."/>
            <person name="Jarju S."/>
            <person name="Secka A."/>
            <person name="Antonio M."/>
            <person name="Oren A."/>
            <person name="Chaudhuri R.R."/>
            <person name="La Ragione R."/>
            <person name="Hildebrand F."/>
            <person name="Pallen M.J."/>
        </authorList>
    </citation>
    <scope>NUCLEOTIDE SEQUENCE</scope>
    <source>
        <strain evidence="2">B1-3475</strain>
    </source>
</reference>
<organism evidence="2 3">
    <name type="scientific">Candidatus Cryptobacteroides intestinigallinarum</name>
    <dbReference type="NCBI Taxonomy" id="2840767"/>
    <lineage>
        <taxon>Bacteria</taxon>
        <taxon>Pseudomonadati</taxon>
        <taxon>Bacteroidota</taxon>
        <taxon>Bacteroidia</taxon>
        <taxon>Bacteroidales</taxon>
        <taxon>Candidatus Cryptobacteroides</taxon>
    </lineage>
</organism>
<dbReference type="CDD" id="cd15482">
    <property type="entry name" value="Sialidase_non-viral"/>
    <property type="match status" value="1"/>
</dbReference>
<evidence type="ECO:0000256" key="1">
    <source>
        <dbReference type="SAM" id="MobiDB-lite"/>
    </source>
</evidence>
<dbReference type="Gene3D" id="2.115.10.20">
    <property type="entry name" value="Glycosyl hydrolase domain, family 43"/>
    <property type="match status" value="1"/>
</dbReference>
<feature type="region of interest" description="Disordered" evidence="1">
    <location>
        <begin position="39"/>
        <end position="66"/>
    </location>
</feature>
<evidence type="ECO:0000313" key="3">
    <source>
        <dbReference type="Proteomes" id="UP000823617"/>
    </source>
</evidence>
<comment type="caution">
    <text evidence="2">The sequence shown here is derived from an EMBL/GenBank/DDBJ whole genome shotgun (WGS) entry which is preliminary data.</text>
</comment>
<sequence length="393" mass="43035">MVKDKISRHILPYISAIAFICSISLSACTKEWFPVPEAETGNAQEGQSSDGSGDDSAEEEQVTWTEVSENVSISETKVITQNSDTFLRGYWPDGKLIPIKKGNQWQLFWCESTDALTVAGTPFPEDHAQYLTDDSKVWGKDFSRIDGFNDGGSWFIGIFPLDDSGHYVGFFHAESHWDNSGIAHKSIGVVYSDDYGATWRDPQPIITDAKAKPANPDWTGLGDGCVIWDEASSRYICYYQGKIASGANALCMAASSDRSGAPGTWKKWDGSDFTLPACDQTTGLGGENIPVAGLSGVTGANPSVMWNTFLGKWVMVYASWSKVVYMSFSSDGITWTSPEQITGNPTSPACYPNLISEDGDLEGGETVQLYWSHNQNSMTGIRDLAYAKIRFKK</sequence>
<reference evidence="2" key="1">
    <citation type="submission" date="2020-10" db="EMBL/GenBank/DDBJ databases">
        <authorList>
            <person name="Gilroy R."/>
        </authorList>
    </citation>
    <scope>NUCLEOTIDE SEQUENCE</scope>
    <source>
        <strain evidence="2">B1-3475</strain>
    </source>
</reference>
<gene>
    <name evidence="2" type="ORF">IAC08_03235</name>
</gene>
<proteinExistence type="predicted"/>
<feature type="compositionally biased region" description="Acidic residues" evidence="1">
    <location>
        <begin position="52"/>
        <end position="61"/>
    </location>
</feature>
<dbReference type="SUPFAM" id="SSF75005">
    <property type="entry name" value="Arabinanase/levansucrase/invertase"/>
    <property type="match status" value="2"/>
</dbReference>
<accession>A0A9D9MZY5</accession>
<dbReference type="Proteomes" id="UP000823617">
    <property type="component" value="Unassembled WGS sequence"/>
</dbReference>
<evidence type="ECO:0000313" key="2">
    <source>
        <dbReference type="EMBL" id="MBO8455405.1"/>
    </source>
</evidence>
<name>A0A9D9MZY5_9BACT</name>
<dbReference type="PROSITE" id="PS51257">
    <property type="entry name" value="PROKAR_LIPOPROTEIN"/>
    <property type="match status" value="1"/>
</dbReference>
<dbReference type="InterPro" id="IPR023296">
    <property type="entry name" value="Glyco_hydro_beta-prop_sf"/>
</dbReference>
<dbReference type="EMBL" id="JADIMK010000030">
    <property type="protein sequence ID" value="MBO8455405.1"/>
    <property type="molecule type" value="Genomic_DNA"/>
</dbReference>